<reference evidence="2 3" key="1">
    <citation type="submission" date="2023-07" db="EMBL/GenBank/DDBJ databases">
        <title>Genomic Encyclopedia of Type Strains, Phase IV (KMG-IV): sequencing the most valuable type-strain genomes for metagenomic binning, comparative biology and taxonomic classification.</title>
        <authorList>
            <person name="Goeker M."/>
        </authorList>
    </citation>
    <scope>NUCLEOTIDE SEQUENCE [LARGE SCALE GENOMIC DNA]</scope>
    <source>
        <strain evidence="2 3">DSM 19092</strain>
    </source>
</reference>
<protein>
    <submittedName>
        <fullName evidence="2">Uncharacterized protein</fullName>
    </submittedName>
</protein>
<dbReference type="Pfam" id="PF26302">
    <property type="entry name" value="YhzF"/>
    <property type="match status" value="1"/>
</dbReference>
<comment type="caution">
    <text evidence="2">The sequence shown here is derived from an EMBL/GenBank/DDBJ whole genome shotgun (WGS) entry which is preliminary data.</text>
</comment>
<dbReference type="Proteomes" id="UP001225646">
    <property type="component" value="Unassembled WGS sequence"/>
</dbReference>
<feature type="transmembrane region" description="Helical" evidence="1">
    <location>
        <begin position="43"/>
        <end position="62"/>
    </location>
</feature>
<sequence length="63" mass="7231">MAGLIFLFFVISFLFFVGTFHYMKLANTTNSYPPKRVLRQRALLLATGGVVSMLFGLIFYYVQ</sequence>
<proteinExistence type="predicted"/>
<evidence type="ECO:0000313" key="3">
    <source>
        <dbReference type="Proteomes" id="UP001225646"/>
    </source>
</evidence>
<keyword evidence="1" id="KW-1133">Transmembrane helix</keyword>
<dbReference type="InterPro" id="IPR058724">
    <property type="entry name" value="YhzF"/>
</dbReference>
<accession>A0ABT9VMW9</accession>
<feature type="transmembrane region" description="Helical" evidence="1">
    <location>
        <begin position="6"/>
        <end position="23"/>
    </location>
</feature>
<organism evidence="2 3">
    <name type="scientific">Aeribacillus alveayuensis</name>
    <dbReference type="NCBI Taxonomy" id="279215"/>
    <lineage>
        <taxon>Bacteria</taxon>
        <taxon>Bacillati</taxon>
        <taxon>Bacillota</taxon>
        <taxon>Bacilli</taxon>
        <taxon>Bacillales</taxon>
        <taxon>Bacillaceae</taxon>
        <taxon>Aeribacillus</taxon>
    </lineage>
</organism>
<evidence type="ECO:0000313" key="2">
    <source>
        <dbReference type="EMBL" id="MDQ0162327.1"/>
    </source>
</evidence>
<evidence type="ECO:0000256" key="1">
    <source>
        <dbReference type="SAM" id="Phobius"/>
    </source>
</evidence>
<keyword evidence="1" id="KW-0812">Transmembrane</keyword>
<dbReference type="RefSeq" id="WP_419151804.1">
    <property type="nucleotide sequence ID" value="NZ_JAUSTR010000004.1"/>
</dbReference>
<gene>
    <name evidence="2" type="ORF">J2S06_001404</name>
</gene>
<dbReference type="EMBL" id="JAUSTR010000004">
    <property type="protein sequence ID" value="MDQ0162327.1"/>
    <property type="molecule type" value="Genomic_DNA"/>
</dbReference>
<keyword evidence="1" id="KW-0472">Membrane</keyword>
<name>A0ABT9VMW9_9BACI</name>
<keyword evidence="3" id="KW-1185">Reference proteome</keyword>